<dbReference type="HOGENOM" id="CLU_2347170_0_0_1"/>
<dbReference type="VEuPathDB" id="MicrosporidiaDB:DI09_7p250"/>
<dbReference type="EMBL" id="JMKJ01000590">
    <property type="protein sequence ID" value="KGG50246.1"/>
    <property type="molecule type" value="Genomic_DNA"/>
</dbReference>
<dbReference type="AlphaFoldDB" id="A0A098VR76"/>
<keyword evidence="2" id="KW-1185">Reference proteome</keyword>
<accession>A0A098VR76</accession>
<dbReference type="Proteomes" id="UP000029725">
    <property type="component" value="Unassembled WGS sequence"/>
</dbReference>
<evidence type="ECO:0000313" key="2">
    <source>
        <dbReference type="Proteomes" id="UP000029725"/>
    </source>
</evidence>
<comment type="caution">
    <text evidence="1">The sequence shown here is derived from an EMBL/GenBank/DDBJ whole genome shotgun (WGS) entry which is preliminary data.</text>
</comment>
<dbReference type="RefSeq" id="XP_013236673.1">
    <property type="nucleotide sequence ID" value="XM_013381219.1"/>
</dbReference>
<proteinExistence type="predicted"/>
<gene>
    <name evidence="1" type="ORF">DI09_7p250</name>
</gene>
<reference evidence="1 2" key="1">
    <citation type="submission" date="2014-04" db="EMBL/GenBank/DDBJ databases">
        <title>A new species of microsporidia sheds light on the evolution of extreme parasitism.</title>
        <authorList>
            <person name="Haag K.L."/>
            <person name="James T.Y."/>
            <person name="Larsson R."/>
            <person name="Schaer T.M."/>
            <person name="Refardt D."/>
            <person name="Pombert J.-F."/>
            <person name="Ebert D."/>
        </authorList>
    </citation>
    <scope>NUCLEOTIDE SEQUENCE [LARGE SCALE GENOMIC DNA]</scope>
    <source>
        <strain evidence="1 2">UGP3</strain>
        <tissue evidence="1">Spores</tissue>
    </source>
</reference>
<sequence length="97" mass="11188">MIPPPTINTIERFDYDIKELQSLSEIANSLGVAKHPILKGTFDRCYEKAGFRGFSQECSSLSLLIMAIRRYRMATLGEDEQSEFWVREKNLLKLSPF</sequence>
<evidence type="ECO:0000313" key="1">
    <source>
        <dbReference type="EMBL" id="KGG50246.1"/>
    </source>
</evidence>
<dbReference type="GeneID" id="25260854"/>
<name>A0A098VR76_9MICR</name>
<organism evidence="1 2">
    <name type="scientific">Mitosporidium daphniae</name>
    <dbReference type="NCBI Taxonomy" id="1485682"/>
    <lineage>
        <taxon>Eukaryota</taxon>
        <taxon>Fungi</taxon>
        <taxon>Fungi incertae sedis</taxon>
        <taxon>Microsporidia</taxon>
        <taxon>Mitosporidium</taxon>
    </lineage>
</organism>
<protein>
    <submittedName>
        <fullName evidence="1">Uncharacterized protein</fullName>
    </submittedName>
</protein>